<organism evidence="1 2">
    <name type="scientific">Marinomonas ostreistagni</name>
    <dbReference type="NCBI Taxonomy" id="359209"/>
    <lineage>
        <taxon>Bacteria</taxon>
        <taxon>Pseudomonadati</taxon>
        <taxon>Pseudomonadota</taxon>
        <taxon>Gammaproteobacteria</taxon>
        <taxon>Oceanospirillales</taxon>
        <taxon>Oceanospirillaceae</taxon>
        <taxon>Marinomonas</taxon>
    </lineage>
</organism>
<sequence>MGIIRRILIAMLLLSIVPSYANSLIKTDFLPPYTVTYSALYKKGITLRVEGSQTLTRKDDKHWQFDFEVDTLLASLNETSTFELQEQNLRPIEYRYSSSILGKKKNVTVTFDWNKMTALNNVKGSQWKMSINDITLDRLTLQLQLRYDLLNNRDDLSYDIADGGKLKRYIFKKQTTELINTKLGELETIKVVRTDNLSDKRHQYFWFAPEQGFLLVKMEHFEKGESYTLNIDSVTTLKQTHKTDSTIHQVD</sequence>
<dbReference type="InterPro" id="IPR021457">
    <property type="entry name" value="DUF3108"/>
</dbReference>
<dbReference type="RefSeq" id="WP_199463331.1">
    <property type="nucleotide sequence ID" value="NZ_JAEMUH010000013.1"/>
</dbReference>
<evidence type="ECO:0000313" key="2">
    <source>
        <dbReference type="Proteomes" id="UP000598488"/>
    </source>
</evidence>
<dbReference type="Proteomes" id="UP000598488">
    <property type="component" value="Unassembled WGS sequence"/>
</dbReference>
<keyword evidence="2" id="KW-1185">Reference proteome</keyword>
<reference evidence="1 2" key="1">
    <citation type="submission" date="2020-12" db="EMBL/GenBank/DDBJ databases">
        <title>Comparative genome analysis of fungal antagonists Marinomonas ostreistagni 398 and M. spartinae 468.</title>
        <authorList>
            <person name="Fields J.L."/>
            <person name="Mavrodi O.V."/>
            <person name="Biber P.D."/>
            <person name="Indest K.J."/>
            <person name="Mavrodi D.V."/>
        </authorList>
    </citation>
    <scope>NUCLEOTIDE SEQUENCE [LARGE SCALE GENOMIC DNA]</scope>
    <source>
        <strain evidence="1 2">USM7</strain>
    </source>
</reference>
<evidence type="ECO:0000313" key="1">
    <source>
        <dbReference type="EMBL" id="MBJ7551736.1"/>
    </source>
</evidence>
<gene>
    <name evidence="1" type="ORF">JHD44_13650</name>
</gene>
<name>A0ABS0ZFQ0_9GAMM</name>
<proteinExistence type="predicted"/>
<dbReference type="EMBL" id="JAEMUH010000013">
    <property type="protein sequence ID" value="MBJ7551736.1"/>
    <property type="molecule type" value="Genomic_DNA"/>
</dbReference>
<accession>A0ABS0ZFQ0</accession>
<comment type="caution">
    <text evidence="1">The sequence shown here is derived from an EMBL/GenBank/DDBJ whole genome shotgun (WGS) entry which is preliminary data.</text>
</comment>
<protein>
    <submittedName>
        <fullName evidence="1">DUF3108 domain-containing protein</fullName>
    </submittedName>
</protein>
<dbReference type="Pfam" id="PF11306">
    <property type="entry name" value="DUF3108"/>
    <property type="match status" value="1"/>
</dbReference>